<gene>
    <name evidence="1" type="ORF">BD626DRAFT_438001</name>
</gene>
<evidence type="ECO:0000313" key="2">
    <source>
        <dbReference type="Proteomes" id="UP000320762"/>
    </source>
</evidence>
<dbReference type="AlphaFoldDB" id="A0A550C1F6"/>
<evidence type="ECO:0000313" key="1">
    <source>
        <dbReference type="EMBL" id="TRM58641.1"/>
    </source>
</evidence>
<reference evidence="1 2" key="1">
    <citation type="journal article" date="2019" name="New Phytol.">
        <title>Comparative genomics reveals unique wood-decay strategies and fruiting body development in the Schizophyllaceae.</title>
        <authorList>
            <person name="Almasi E."/>
            <person name="Sahu N."/>
            <person name="Krizsan K."/>
            <person name="Balint B."/>
            <person name="Kovacs G.M."/>
            <person name="Kiss B."/>
            <person name="Cseklye J."/>
            <person name="Drula E."/>
            <person name="Henrissat B."/>
            <person name="Nagy I."/>
            <person name="Chovatia M."/>
            <person name="Adam C."/>
            <person name="LaButti K."/>
            <person name="Lipzen A."/>
            <person name="Riley R."/>
            <person name="Grigoriev I.V."/>
            <person name="Nagy L.G."/>
        </authorList>
    </citation>
    <scope>NUCLEOTIDE SEQUENCE [LARGE SCALE GENOMIC DNA]</scope>
    <source>
        <strain evidence="1 2">NL-1724</strain>
    </source>
</reference>
<name>A0A550C1F6_9AGAR</name>
<comment type="caution">
    <text evidence="1">The sequence shown here is derived from an EMBL/GenBank/DDBJ whole genome shotgun (WGS) entry which is preliminary data.</text>
</comment>
<dbReference type="OrthoDB" id="3266451at2759"/>
<protein>
    <submittedName>
        <fullName evidence="1">Uncharacterized protein</fullName>
    </submittedName>
</protein>
<organism evidence="1 2">
    <name type="scientific">Schizophyllum amplum</name>
    <dbReference type="NCBI Taxonomy" id="97359"/>
    <lineage>
        <taxon>Eukaryota</taxon>
        <taxon>Fungi</taxon>
        <taxon>Dikarya</taxon>
        <taxon>Basidiomycota</taxon>
        <taxon>Agaricomycotina</taxon>
        <taxon>Agaricomycetes</taxon>
        <taxon>Agaricomycetidae</taxon>
        <taxon>Agaricales</taxon>
        <taxon>Schizophyllaceae</taxon>
        <taxon>Schizophyllum</taxon>
    </lineage>
</organism>
<dbReference type="Proteomes" id="UP000320762">
    <property type="component" value="Unassembled WGS sequence"/>
</dbReference>
<feature type="non-terminal residue" evidence="1">
    <location>
        <position position="155"/>
    </location>
</feature>
<dbReference type="EMBL" id="VDMD01000034">
    <property type="protein sequence ID" value="TRM58641.1"/>
    <property type="molecule type" value="Genomic_DNA"/>
</dbReference>
<sequence length="155" mass="17352">MGDQVSFERADFSVMLCSKCGSSVSAITHAPLDALWTDLPTEREVAEIRHALQMDEASAATLEEAISRTQRTLDDLRAQHNVVVTSAARKRSLIAPIRRLPPELLTIIITLAISRTFDRKRDSTLVVQHPVLQVCHRWRALALATPRIWADIAVY</sequence>
<accession>A0A550C1F6</accession>
<dbReference type="STRING" id="97359.A0A550C1F6"/>
<proteinExistence type="predicted"/>
<keyword evidence="2" id="KW-1185">Reference proteome</keyword>